<sequence>MQTEHSDPCSLSMMPKFICIIILNWTIVNAAANSFSFSEKKIWNLLSGPSFTPRHSHATCVFKCPDNTPDVCIWLTGGYSKEHRTFNLVMEHENSDVWWSKDGANWTQVTKLLGDFLPGIGNGDAKVGGYVAPWYSRYGHTLNAIDTDNDGHADIMILAGGFSPLPSNDAWLTTDGITWHFEGYAPWPKRAYHGAAIFHGKLWILGGSPLSNDAWVGSLIPDASRQVGFRLEWEQKLRPNEAPWTPRSSFCTFTQFRQATTEELIADSNVLGTEYLFLLGGLALSPDGEPSISDGTRTRNDVWKTSDGISWERVMPSSGDYMPWGARAFHGCISLQNHTGNETSTRIVITGGGYMGRRGNNDVRELEVYTDMWVSLDDDATNWVRVNHEEGSRYEDNVYSSNEWTQIGIGGRNVYRGNWGHTLVEHVTRRTDKTNNSQVVEVPSLLLIGGKVESEHATNRVFELQMELT</sequence>
<comment type="caution">
    <text evidence="1">The sequence shown here is derived from an EMBL/GenBank/DDBJ whole genome shotgun (WGS) entry which is preliminary data.</text>
</comment>
<evidence type="ECO:0000313" key="1">
    <source>
        <dbReference type="EMBL" id="KAL3756509.1"/>
    </source>
</evidence>
<proteinExistence type="predicted"/>
<name>A0ABD3M1A4_9STRA</name>
<gene>
    <name evidence="1" type="ORF">ACHAWU_009903</name>
</gene>
<protein>
    <submittedName>
        <fullName evidence="1">Uncharacterized protein</fullName>
    </submittedName>
</protein>
<dbReference type="InterPro" id="IPR015915">
    <property type="entry name" value="Kelch-typ_b-propeller"/>
</dbReference>
<dbReference type="SUPFAM" id="SSF50965">
    <property type="entry name" value="Galactose oxidase, central domain"/>
    <property type="match status" value="1"/>
</dbReference>
<reference evidence="1 2" key="1">
    <citation type="submission" date="2024-10" db="EMBL/GenBank/DDBJ databases">
        <title>Updated reference genomes for cyclostephanoid diatoms.</title>
        <authorList>
            <person name="Roberts W.R."/>
            <person name="Alverson A.J."/>
        </authorList>
    </citation>
    <scope>NUCLEOTIDE SEQUENCE [LARGE SCALE GENOMIC DNA]</scope>
    <source>
        <strain evidence="1 2">AJA232-27</strain>
    </source>
</reference>
<dbReference type="InterPro" id="IPR011043">
    <property type="entry name" value="Gal_Oxase/kelch_b-propeller"/>
</dbReference>
<dbReference type="AlphaFoldDB" id="A0ABD3M1A4"/>
<dbReference type="EMBL" id="JALLBG020000303">
    <property type="protein sequence ID" value="KAL3756509.1"/>
    <property type="molecule type" value="Genomic_DNA"/>
</dbReference>
<keyword evidence="2" id="KW-1185">Reference proteome</keyword>
<dbReference type="Gene3D" id="2.120.10.80">
    <property type="entry name" value="Kelch-type beta propeller"/>
    <property type="match status" value="1"/>
</dbReference>
<evidence type="ECO:0000313" key="2">
    <source>
        <dbReference type="Proteomes" id="UP001530293"/>
    </source>
</evidence>
<dbReference type="Proteomes" id="UP001530293">
    <property type="component" value="Unassembled WGS sequence"/>
</dbReference>
<accession>A0ABD3M1A4</accession>
<organism evidence="1 2">
    <name type="scientific">Discostella pseudostelligera</name>
    <dbReference type="NCBI Taxonomy" id="259834"/>
    <lineage>
        <taxon>Eukaryota</taxon>
        <taxon>Sar</taxon>
        <taxon>Stramenopiles</taxon>
        <taxon>Ochrophyta</taxon>
        <taxon>Bacillariophyta</taxon>
        <taxon>Coscinodiscophyceae</taxon>
        <taxon>Thalassiosirophycidae</taxon>
        <taxon>Stephanodiscales</taxon>
        <taxon>Stephanodiscaceae</taxon>
        <taxon>Discostella</taxon>
    </lineage>
</organism>